<evidence type="ECO:0000313" key="2">
    <source>
        <dbReference type="EMBL" id="OGK00065.1"/>
    </source>
</evidence>
<sequence>MKRISVVFVCCAWLLASCGRDPATRPGTVRQPSLAYSGLLAVSVIKPDDPAALSKTAIMDHARLQIIVNHQDSTIDTSFTLSTSTIGSKYVRYVPVGRDVEVIANIYSEDDSLTHTGSTLVNVLAADTTYCTVVTKARFGYIRVLIYEVPSNVDSGYVKVSGANMATVYAPLFIDSIARDTVKEYDGHASGVIEYIGIGSNRRVDIYLLKENGQTAYSGTMYTAIKADSNSLGTIALDPGSAKIRVSVVEPDFDTTGVIGSILEDGKPETGEIVFSEIMYNSDGTDHNEWIELYNTTALAVDLSAYTLTVDGDTLAATGIVPGHGYYVIGYTDSSYIDIKIPVFSLPASGETVYALFPAGSDTASDKVRVRYAVSEGWPTSSDGVAIALDKEYLTAMYNNYGSFWHKATDTIPGIAVELGTPGR</sequence>
<comment type="caution">
    <text evidence="2">The sequence shown here is derived from an EMBL/GenBank/DDBJ whole genome shotgun (WGS) entry which is preliminary data.</text>
</comment>
<feature type="domain" description="LTD" evidence="1">
    <location>
        <begin position="261"/>
        <end position="380"/>
    </location>
</feature>
<reference evidence="2 3" key="1">
    <citation type="journal article" date="2016" name="Nat. Commun.">
        <title>Thousands of microbial genomes shed light on interconnected biogeochemical processes in an aquifer system.</title>
        <authorList>
            <person name="Anantharaman K."/>
            <person name="Brown C.T."/>
            <person name="Hug L.A."/>
            <person name="Sharon I."/>
            <person name="Castelle C.J."/>
            <person name="Probst A.J."/>
            <person name="Thomas B.C."/>
            <person name="Singh A."/>
            <person name="Wilkins M.J."/>
            <person name="Karaoz U."/>
            <person name="Brodie E.L."/>
            <person name="Williams K.H."/>
            <person name="Hubbard S.S."/>
            <person name="Banfield J.F."/>
        </authorList>
    </citation>
    <scope>NUCLEOTIDE SEQUENCE [LARGE SCALE GENOMIC DNA]</scope>
</reference>
<evidence type="ECO:0000259" key="1">
    <source>
        <dbReference type="PROSITE" id="PS51841"/>
    </source>
</evidence>
<dbReference type="AlphaFoldDB" id="A0A1F7F099"/>
<dbReference type="InterPro" id="IPR001322">
    <property type="entry name" value="Lamin_tail_dom"/>
</dbReference>
<organism evidence="2 3">
    <name type="scientific">Candidatus Raymondbacteria bacterium RIFOXYD12_FULL_49_13</name>
    <dbReference type="NCBI Taxonomy" id="1817890"/>
    <lineage>
        <taxon>Bacteria</taxon>
        <taxon>Raymondiibacteriota</taxon>
    </lineage>
</organism>
<evidence type="ECO:0000313" key="3">
    <source>
        <dbReference type="Proteomes" id="UP000179243"/>
    </source>
</evidence>
<proteinExistence type="predicted"/>
<dbReference type="Proteomes" id="UP000179243">
    <property type="component" value="Unassembled WGS sequence"/>
</dbReference>
<accession>A0A1F7F099</accession>
<gene>
    <name evidence="2" type="ORF">A2519_22315</name>
</gene>
<name>A0A1F7F099_UNCRA</name>
<dbReference type="EMBL" id="MFYX01000155">
    <property type="protein sequence ID" value="OGK00065.1"/>
    <property type="molecule type" value="Genomic_DNA"/>
</dbReference>
<dbReference type="Pfam" id="PF00932">
    <property type="entry name" value="LTD"/>
    <property type="match status" value="1"/>
</dbReference>
<protein>
    <recommendedName>
        <fullName evidence="1">LTD domain-containing protein</fullName>
    </recommendedName>
</protein>
<dbReference type="PROSITE" id="PS51841">
    <property type="entry name" value="LTD"/>
    <property type="match status" value="1"/>
</dbReference>
<dbReference type="PROSITE" id="PS51257">
    <property type="entry name" value="PROKAR_LIPOPROTEIN"/>
    <property type="match status" value="1"/>
</dbReference>